<sequence>MKIIWSPTARYKTKEILEYISEDNPDAALTLIDLIEEKVENLNQNPESGRVFPPTNNDKIQELIVHENYGVIYEINPDLIEVLTVRHFRQDFSNYKL</sequence>
<dbReference type="InterPro" id="IPR035093">
    <property type="entry name" value="RelE/ParE_toxin_dom_sf"/>
</dbReference>
<dbReference type="PANTHER" id="PTHR33755">
    <property type="entry name" value="TOXIN PARE1-RELATED"/>
    <property type="match status" value="1"/>
</dbReference>
<evidence type="ECO:0000256" key="1">
    <source>
        <dbReference type="ARBA" id="ARBA00006226"/>
    </source>
</evidence>
<dbReference type="Gene3D" id="3.30.2310.20">
    <property type="entry name" value="RelE-like"/>
    <property type="match status" value="1"/>
</dbReference>
<dbReference type="InterPro" id="IPR007712">
    <property type="entry name" value="RelE/ParE_toxin"/>
</dbReference>
<dbReference type="AlphaFoldDB" id="A0A9X2L0R5"/>
<proteinExistence type="inferred from homology"/>
<reference evidence="3" key="1">
    <citation type="submission" date="2022-06" db="EMBL/GenBank/DDBJ databases">
        <title>Gracilimonas sp. CAU 1638 isolated from sea sediment.</title>
        <authorList>
            <person name="Kim W."/>
        </authorList>
    </citation>
    <scope>NUCLEOTIDE SEQUENCE</scope>
    <source>
        <strain evidence="3">CAU 1638</strain>
    </source>
</reference>
<dbReference type="Pfam" id="PF05016">
    <property type="entry name" value="ParE_toxin"/>
    <property type="match status" value="1"/>
</dbReference>
<accession>A0A9X2L0R5</accession>
<keyword evidence="2" id="KW-1277">Toxin-antitoxin system</keyword>
<dbReference type="InterPro" id="IPR051803">
    <property type="entry name" value="TA_system_RelE-like_toxin"/>
</dbReference>
<dbReference type="NCBIfam" id="TIGR02385">
    <property type="entry name" value="RelE_StbE"/>
    <property type="match status" value="1"/>
</dbReference>
<organism evidence="3 4">
    <name type="scientific">Gracilimonas sediminicola</name>
    <dbReference type="NCBI Taxonomy" id="2952158"/>
    <lineage>
        <taxon>Bacteria</taxon>
        <taxon>Pseudomonadati</taxon>
        <taxon>Balneolota</taxon>
        <taxon>Balneolia</taxon>
        <taxon>Balneolales</taxon>
        <taxon>Balneolaceae</taxon>
        <taxon>Gracilimonas</taxon>
    </lineage>
</organism>
<comment type="similarity">
    <text evidence="1">Belongs to the RelE toxin family.</text>
</comment>
<evidence type="ECO:0000313" key="4">
    <source>
        <dbReference type="Proteomes" id="UP001139125"/>
    </source>
</evidence>
<name>A0A9X2L0R5_9BACT</name>
<keyword evidence="4" id="KW-1185">Reference proteome</keyword>
<dbReference type="Proteomes" id="UP001139125">
    <property type="component" value="Unassembled WGS sequence"/>
</dbReference>
<dbReference type="RefSeq" id="WP_255132105.1">
    <property type="nucleotide sequence ID" value="NZ_JANDBC010000001.1"/>
</dbReference>
<evidence type="ECO:0000313" key="3">
    <source>
        <dbReference type="EMBL" id="MCP9290221.1"/>
    </source>
</evidence>
<protein>
    <submittedName>
        <fullName evidence="3">Type II toxin-antitoxin system RelE/ParE family toxin</fullName>
    </submittedName>
</protein>
<comment type="caution">
    <text evidence="3">The sequence shown here is derived from an EMBL/GenBank/DDBJ whole genome shotgun (WGS) entry which is preliminary data.</text>
</comment>
<dbReference type="EMBL" id="JANDBC010000001">
    <property type="protein sequence ID" value="MCP9290221.1"/>
    <property type="molecule type" value="Genomic_DNA"/>
</dbReference>
<evidence type="ECO:0000256" key="2">
    <source>
        <dbReference type="ARBA" id="ARBA00022649"/>
    </source>
</evidence>
<gene>
    <name evidence="3" type="ORF">NM125_01350</name>
</gene>